<accession>A0AAU9TSC7</accession>
<keyword evidence="3" id="KW-1185">Reference proteome</keyword>
<dbReference type="PROSITE" id="PS50052">
    <property type="entry name" value="GUANYLATE_KINASE_2"/>
    <property type="match status" value="1"/>
</dbReference>
<dbReference type="InterPro" id="IPR027417">
    <property type="entry name" value="P-loop_NTPase"/>
</dbReference>
<organism evidence="2 3">
    <name type="scientific">Euphydryas editha</name>
    <name type="common">Edith's checkerspot</name>
    <dbReference type="NCBI Taxonomy" id="104508"/>
    <lineage>
        <taxon>Eukaryota</taxon>
        <taxon>Metazoa</taxon>
        <taxon>Ecdysozoa</taxon>
        <taxon>Arthropoda</taxon>
        <taxon>Hexapoda</taxon>
        <taxon>Insecta</taxon>
        <taxon>Pterygota</taxon>
        <taxon>Neoptera</taxon>
        <taxon>Endopterygota</taxon>
        <taxon>Lepidoptera</taxon>
        <taxon>Glossata</taxon>
        <taxon>Ditrysia</taxon>
        <taxon>Papilionoidea</taxon>
        <taxon>Nymphalidae</taxon>
        <taxon>Nymphalinae</taxon>
        <taxon>Euphydryas</taxon>
    </lineage>
</organism>
<dbReference type="SUPFAM" id="SSF52540">
    <property type="entry name" value="P-loop containing nucleoside triphosphate hydrolases"/>
    <property type="match status" value="1"/>
</dbReference>
<dbReference type="PANTHER" id="PTHR23122">
    <property type="entry name" value="MEMBRANE-ASSOCIATED GUANYLATE KINASE MAGUK"/>
    <property type="match status" value="1"/>
</dbReference>
<dbReference type="Proteomes" id="UP001153954">
    <property type="component" value="Unassembled WGS sequence"/>
</dbReference>
<name>A0AAU9TSC7_EUPED</name>
<reference evidence="2" key="1">
    <citation type="submission" date="2022-03" db="EMBL/GenBank/DDBJ databases">
        <authorList>
            <person name="Tunstrom K."/>
        </authorList>
    </citation>
    <scope>NUCLEOTIDE SEQUENCE</scope>
</reference>
<dbReference type="SMART" id="SM00072">
    <property type="entry name" value="GuKc"/>
    <property type="match status" value="1"/>
</dbReference>
<feature type="domain" description="Guanylate kinase-like" evidence="1">
    <location>
        <begin position="53"/>
        <end position="182"/>
    </location>
</feature>
<evidence type="ECO:0000259" key="1">
    <source>
        <dbReference type="PROSITE" id="PS50052"/>
    </source>
</evidence>
<sequence length="182" mass="21009">MERIKYKLSEVQGGRSQAYLQDLQFLQEKTKVGQDEILTYAKMALDNQRLTQSRPIVLIGPPNIGRHELRQRLMEDSSRFAAAVPHTSRTCMKYEAEGLDYHFISREQFESDTFYRKFVEYGEFENDYYGISLEAIKAVVNSGKICVLKVRSETLKVLRISDLKPNRVFVALSELGEAETED</sequence>
<dbReference type="EMBL" id="CAKOGL010000009">
    <property type="protein sequence ID" value="CAH2090076.1"/>
    <property type="molecule type" value="Genomic_DNA"/>
</dbReference>
<dbReference type="Gene3D" id="3.40.50.300">
    <property type="entry name" value="P-loop containing nucleotide triphosphate hydrolases"/>
    <property type="match status" value="1"/>
</dbReference>
<dbReference type="InterPro" id="IPR008145">
    <property type="entry name" value="GK/Ca_channel_bsu"/>
</dbReference>
<gene>
    <name evidence="2" type="ORF">EEDITHA_LOCUS6074</name>
</gene>
<dbReference type="InterPro" id="IPR050716">
    <property type="entry name" value="MAGUK"/>
</dbReference>
<comment type="caution">
    <text evidence="2">The sequence shown here is derived from an EMBL/GenBank/DDBJ whole genome shotgun (WGS) entry which is preliminary data.</text>
</comment>
<evidence type="ECO:0000313" key="2">
    <source>
        <dbReference type="EMBL" id="CAH2090076.1"/>
    </source>
</evidence>
<dbReference type="AlphaFoldDB" id="A0AAU9TSC7"/>
<protein>
    <recommendedName>
        <fullName evidence="1">Guanylate kinase-like domain-containing protein</fullName>
    </recommendedName>
</protein>
<dbReference type="InterPro" id="IPR008144">
    <property type="entry name" value="Guanylate_kin-like_dom"/>
</dbReference>
<evidence type="ECO:0000313" key="3">
    <source>
        <dbReference type="Proteomes" id="UP001153954"/>
    </source>
</evidence>
<proteinExistence type="predicted"/>
<dbReference type="Pfam" id="PF00625">
    <property type="entry name" value="Guanylate_kin"/>
    <property type="match status" value="1"/>
</dbReference>